<dbReference type="RefSeq" id="WP_091685328.1">
    <property type="nucleotide sequence ID" value="NZ_FOSN01000016.1"/>
</dbReference>
<keyword evidence="3" id="KW-1185">Reference proteome</keyword>
<dbReference type="OrthoDB" id="8436601at2"/>
<proteinExistence type="predicted"/>
<dbReference type="Proteomes" id="UP000198755">
    <property type="component" value="Unassembled WGS sequence"/>
</dbReference>
<accession>A0A1I4BSR3</accession>
<evidence type="ECO:0000313" key="3">
    <source>
        <dbReference type="Proteomes" id="UP000198755"/>
    </source>
</evidence>
<sequence>MKPIQVIDKARSRYKTDARLAPLPVSSLPAASGVAKPSGPKDSDARYRLTRVRTAIHIITERLPPAWREWAAEFYLRRRDAPGPAAEHVFQYLLGAAKWRRKSAPQNEGSIAKGADRFYERQYRQYLNPTMGAFAMTATRVLLAAGGAPQGLLWRRRRKTGAAMLEETEAGAPILVISREIVAVPIALPCLETHDECAAAMRWLRGYGATPRRYRELIDGQALNCVEPNVRACEQTRDGALLMVLGNVLKRKKLALLALHPCDPDAMGLHITLFGTQILEPKRLAREYGLPAGALATYEAAALRQGSLLMFCVGATEEVFTQCSQNLFFKHPLADDDSRKKAIAPQAWSPSLPLERLLEAQFETFQITVSASGLPGASPRNGDRGEAAFVTRRSGKTFILIPYYPGNFVHGHAAKLWSNQYGSLMIYDDHTARTAVTINGPSRVLWRETVERDFPDIASRSAATPGRSGDPTPSPEYWYLQEAAELAQQTEPLAAHALDPQRPTCSISAGGHAKHDKKPTYFATISEKPYDVARQHEREAAGRPRDPAGFEHRQWAHAVQSCLEQRRAHLNACLGAGAFNPAPPPAHPAR</sequence>
<dbReference type="EMBL" id="FOSN01000016">
    <property type="protein sequence ID" value="SFK71573.1"/>
    <property type="molecule type" value="Genomic_DNA"/>
</dbReference>
<feature type="region of interest" description="Disordered" evidence="1">
    <location>
        <begin position="526"/>
        <end position="548"/>
    </location>
</feature>
<evidence type="ECO:0000313" key="2">
    <source>
        <dbReference type="EMBL" id="SFK71573.1"/>
    </source>
</evidence>
<gene>
    <name evidence="2" type="ORF">SAMN05444581_11651</name>
</gene>
<reference evidence="2 3" key="1">
    <citation type="submission" date="2016-10" db="EMBL/GenBank/DDBJ databases">
        <authorList>
            <person name="de Groot N.N."/>
        </authorList>
    </citation>
    <scope>NUCLEOTIDE SEQUENCE [LARGE SCALE GENOMIC DNA]</scope>
    <source>
        <strain evidence="2 3">NE2</strain>
    </source>
</reference>
<protein>
    <submittedName>
        <fullName evidence="2">Uncharacterized protein</fullName>
    </submittedName>
</protein>
<dbReference type="AlphaFoldDB" id="A0A1I4BSR3"/>
<name>A0A1I4BSR3_9HYPH</name>
<organism evidence="2 3">
    <name type="scientific">Methylocapsa palsarum</name>
    <dbReference type="NCBI Taxonomy" id="1612308"/>
    <lineage>
        <taxon>Bacteria</taxon>
        <taxon>Pseudomonadati</taxon>
        <taxon>Pseudomonadota</taxon>
        <taxon>Alphaproteobacteria</taxon>
        <taxon>Hyphomicrobiales</taxon>
        <taxon>Beijerinckiaceae</taxon>
        <taxon>Methylocapsa</taxon>
    </lineage>
</organism>
<evidence type="ECO:0000256" key="1">
    <source>
        <dbReference type="SAM" id="MobiDB-lite"/>
    </source>
</evidence>
<feature type="compositionally biased region" description="Basic and acidic residues" evidence="1">
    <location>
        <begin position="528"/>
        <end position="548"/>
    </location>
</feature>